<dbReference type="Gene3D" id="3.40.50.720">
    <property type="entry name" value="NAD(P)-binding Rossmann-like Domain"/>
    <property type="match status" value="1"/>
</dbReference>
<dbReference type="SUPFAM" id="SSF55347">
    <property type="entry name" value="Glyceraldehyde-3-phosphate dehydrogenase-like, C-terminal domain"/>
    <property type="match status" value="1"/>
</dbReference>
<evidence type="ECO:0000259" key="2">
    <source>
        <dbReference type="Pfam" id="PF22725"/>
    </source>
</evidence>
<keyword evidence="4" id="KW-1185">Reference proteome</keyword>
<proteinExistence type="predicted"/>
<dbReference type="EMBL" id="JAAOIW010000003">
    <property type="protein sequence ID" value="NHN29894.1"/>
    <property type="molecule type" value="Genomic_DNA"/>
</dbReference>
<reference evidence="3" key="1">
    <citation type="submission" date="2020-03" db="EMBL/GenBank/DDBJ databases">
        <title>Draft sequencing of Paenibacilllus sp. S3N08.</title>
        <authorList>
            <person name="Kim D.-U."/>
        </authorList>
    </citation>
    <scope>NUCLEOTIDE SEQUENCE</scope>
    <source>
        <strain evidence="3">S3N08</strain>
    </source>
</reference>
<comment type="caution">
    <text evidence="3">The sequence shown here is derived from an EMBL/GenBank/DDBJ whole genome shotgun (WGS) entry which is preliminary data.</text>
</comment>
<dbReference type="Pfam" id="PF22725">
    <property type="entry name" value="GFO_IDH_MocA_C3"/>
    <property type="match status" value="1"/>
</dbReference>
<sequence length="394" mass="42980">MKKVIIGIIGSGFSASLHAEAFHKVYGIDVTIKAIAGTNKERADAFAKKHHIPVVYSNYQELLEDEDIDVVDLCVPNVMHAQIAIEAAQAGKHIICEKPITGFFGSPDASSEQEGVYSSIALAGALKSTDEILKAVEQNKVKFMYAENWIYAPAVLKAKRLLQAAGGTILDIRAEESHSGSHAKASKRVETAGGGSLLILGSHPIAAAIHLKHFEGMLKNGKPIRVQSVTADTAPITKTPAFQAEHQSWMVTDWVNVETWASLIMTFTDGTKAVILASFAVLGGIRNKLDIYTTNSVITCNMTPNDGCMVYAPHPDIFAQEYIAEKLETKAGWNYTSPDEDWIRGYPQEMQDFVECIVESREPISDGRLARDVIEVIYSAYVSAETGARVEIPQ</sequence>
<accession>A0ABX0J0Z3</accession>
<protein>
    <submittedName>
        <fullName evidence="3">Gfo/Idh/MocA family oxidoreductase</fullName>
    </submittedName>
</protein>
<evidence type="ECO:0000313" key="3">
    <source>
        <dbReference type="EMBL" id="NHN29894.1"/>
    </source>
</evidence>
<feature type="domain" description="GFO/IDH/MocA-like oxidoreductase" evidence="2">
    <location>
        <begin position="156"/>
        <end position="296"/>
    </location>
</feature>
<evidence type="ECO:0000313" key="4">
    <source>
        <dbReference type="Proteomes" id="UP001165962"/>
    </source>
</evidence>
<dbReference type="InterPro" id="IPR051450">
    <property type="entry name" value="Gfo/Idh/MocA_Oxidoreductases"/>
</dbReference>
<dbReference type="InterPro" id="IPR000683">
    <property type="entry name" value="Gfo/Idh/MocA-like_OxRdtase_N"/>
</dbReference>
<dbReference type="PANTHER" id="PTHR43377">
    <property type="entry name" value="BILIVERDIN REDUCTASE A"/>
    <property type="match status" value="1"/>
</dbReference>
<dbReference type="Proteomes" id="UP001165962">
    <property type="component" value="Unassembled WGS sequence"/>
</dbReference>
<dbReference type="Gene3D" id="3.30.360.10">
    <property type="entry name" value="Dihydrodipicolinate Reductase, domain 2"/>
    <property type="match status" value="1"/>
</dbReference>
<dbReference type="Pfam" id="PF01408">
    <property type="entry name" value="GFO_IDH_MocA"/>
    <property type="match status" value="1"/>
</dbReference>
<dbReference type="SUPFAM" id="SSF51735">
    <property type="entry name" value="NAD(P)-binding Rossmann-fold domains"/>
    <property type="match status" value="1"/>
</dbReference>
<feature type="domain" description="Gfo/Idh/MocA-like oxidoreductase N-terminal" evidence="1">
    <location>
        <begin position="6"/>
        <end position="101"/>
    </location>
</feature>
<name>A0ABX0J0Z3_9BACL</name>
<dbReference type="InterPro" id="IPR055170">
    <property type="entry name" value="GFO_IDH_MocA-like_dom"/>
</dbReference>
<dbReference type="PANTHER" id="PTHR43377:SF1">
    <property type="entry name" value="BILIVERDIN REDUCTASE A"/>
    <property type="match status" value="1"/>
</dbReference>
<dbReference type="RefSeq" id="WP_166148439.1">
    <property type="nucleotide sequence ID" value="NZ_JAAOIW010000003.1"/>
</dbReference>
<organism evidence="3 4">
    <name type="scientific">Paenibacillus agricola</name>
    <dbReference type="NCBI Taxonomy" id="2716264"/>
    <lineage>
        <taxon>Bacteria</taxon>
        <taxon>Bacillati</taxon>
        <taxon>Bacillota</taxon>
        <taxon>Bacilli</taxon>
        <taxon>Bacillales</taxon>
        <taxon>Paenibacillaceae</taxon>
        <taxon>Paenibacillus</taxon>
    </lineage>
</organism>
<evidence type="ECO:0000259" key="1">
    <source>
        <dbReference type="Pfam" id="PF01408"/>
    </source>
</evidence>
<gene>
    <name evidence="3" type="ORF">G9U52_08605</name>
</gene>
<dbReference type="InterPro" id="IPR036291">
    <property type="entry name" value="NAD(P)-bd_dom_sf"/>
</dbReference>